<dbReference type="AlphaFoldDB" id="A0A562V2F7"/>
<keyword evidence="2" id="KW-0732">Signal</keyword>
<proteinExistence type="predicted"/>
<protein>
    <recommendedName>
        <fullName evidence="5">Lipoprotein</fullName>
    </recommendedName>
</protein>
<evidence type="ECO:0008006" key="5">
    <source>
        <dbReference type="Google" id="ProtNLM"/>
    </source>
</evidence>
<feature type="compositionally biased region" description="Pro residues" evidence="1">
    <location>
        <begin position="244"/>
        <end position="253"/>
    </location>
</feature>
<dbReference type="PROSITE" id="PS51257">
    <property type="entry name" value="PROKAR_LIPOPROTEIN"/>
    <property type="match status" value="1"/>
</dbReference>
<sequence length="271" mass="28186">MRRRITSILAGLGVGLAMSGCTGSATGDSAPPTGPPPAPPDSTATTSADAAAELSGRAATAKDLHYTAAYEWAPARREAVEITVSVALDGSWRVDVPGGAHGGRRDVTMIGNKRGVFQCELGERRECVAVAAAGEPVPSAADPLVQHPFTDWLDLLLDRRNPFSIAAVDAPEDVDEPGACFSVERNAVTVAAPIPPTVYCLREDGVITWIESSFGTLRLTGPVGEPDERTRLPGDVVDATPLATSPPPKPTPTPDASAKSSRSPEDDDRSG</sequence>
<gene>
    <name evidence="3" type="ORF">LX16_2781</name>
</gene>
<feature type="region of interest" description="Disordered" evidence="1">
    <location>
        <begin position="219"/>
        <end position="271"/>
    </location>
</feature>
<evidence type="ECO:0000313" key="3">
    <source>
        <dbReference type="EMBL" id="TWJ12035.1"/>
    </source>
</evidence>
<feature type="chain" id="PRO_5039717502" description="Lipoprotein" evidence="2">
    <location>
        <begin position="20"/>
        <end position="271"/>
    </location>
</feature>
<accession>A0A562V2F7</accession>
<evidence type="ECO:0000313" key="4">
    <source>
        <dbReference type="Proteomes" id="UP000321617"/>
    </source>
</evidence>
<organism evidence="3 4">
    <name type="scientific">Stackebrandtia albiflava</name>
    <dbReference type="NCBI Taxonomy" id="406432"/>
    <lineage>
        <taxon>Bacteria</taxon>
        <taxon>Bacillati</taxon>
        <taxon>Actinomycetota</taxon>
        <taxon>Actinomycetes</taxon>
        <taxon>Glycomycetales</taxon>
        <taxon>Glycomycetaceae</taxon>
        <taxon>Stackebrandtia</taxon>
    </lineage>
</organism>
<dbReference type="RefSeq" id="WP_147138837.1">
    <property type="nucleotide sequence ID" value="NZ_BAABIJ010000002.1"/>
</dbReference>
<comment type="caution">
    <text evidence="3">The sequence shown here is derived from an EMBL/GenBank/DDBJ whole genome shotgun (WGS) entry which is preliminary data.</text>
</comment>
<reference evidence="3 4" key="1">
    <citation type="journal article" date="2013" name="Stand. Genomic Sci.">
        <title>Genomic Encyclopedia of Type Strains, Phase I: The one thousand microbial genomes (KMG-I) project.</title>
        <authorList>
            <person name="Kyrpides N.C."/>
            <person name="Woyke T."/>
            <person name="Eisen J.A."/>
            <person name="Garrity G."/>
            <person name="Lilburn T.G."/>
            <person name="Beck B.J."/>
            <person name="Whitman W.B."/>
            <person name="Hugenholtz P."/>
            <person name="Klenk H.P."/>
        </authorList>
    </citation>
    <scope>NUCLEOTIDE SEQUENCE [LARGE SCALE GENOMIC DNA]</scope>
    <source>
        <strain evidence="3 4">DSM 45044</strain>
    </source>
</reference>
<dbReference type="Proteomes" id="UP000321617">
    <property type="component" value="Unassembled WGS sequence"/>
</dbReference>
<evidence type="ECO:0000256" key="1">
    <source>
        <dbReference type="SAM" id="MobiDB-lite"/>
    </source>
</evidence>
<evidence type="ECO:0000256" key="2">
    <source>
        <dbReference type="SAM" id="SignalP"/>
    </source>
</evidence>
<dbReference type="EMBL" id="VLLL01000006">
    <property type="protein sequence ID" value="TWJ12035.1"/>
    <property type="molecule type" value="Genomic_DNA"/>
</dbReference>
<keyword evidence="4" id="KW-1185">Reference proteome</keyword>
<name>A0A562V2F7_9ACTN</name>
<feature type="signal peptide" evidence="2">
    <location>
        <begin position="1"/>
        <end position="19"/>
    </location>
</feature>
<feature type="region of interest" description="Disordered" evidence="1">
    <location>
        <begin position="23"/>
        <end position="46"/>
    </location>
</feature>
<dbReference type="OrthoDB" id="5184325at2"/>